<proteinExistence type="predicted"/>
<dbReference type="SMART" id="SM00487">
    <property type="entry name" value="DEXDc"/>
    <property type="match status" value="1"/>
</dbReference>
<dbReference type="GO" id="GO:0003677">
    <property type="term" value="F:DNA binding"/>
    <property type="evidence" value="ECO:0007669"/>
    <property type="project" value="UniProtKB-KW"/>
</dbReference>
<dbReference type="SUPFAM" id="SSF52540">
    <property type="entry name" value="P-loop containing nucleoside triphosphate hydrolases"/>
    <property type="match status" value="1"/>
</dbReference>
<dbReference type="GO" id="GO:0006302">
    <property type="term" value="P:double-strand break repair"/>
    <property type="evidence" value="ECO:0007669"/>
    <property type="project" value="TreeGrafter"/>
</dbReference>
<keyword evidence="6" id="KW-0378">Hydrolase</keyword>
<dbReference type="GO" id="GO:0006270">
    <property type="term" value="P:DNA replication initiation"/>
    <property type="evidence" value="ECO:0007669"/>
    <property type="project" value="TreeGrafter"/>
</dbReference>
<evidence type="ECO:0000313" key="6">
    <source>
        <dbReference type="EMBL" id="MWV46601.1"/>
    </source>
</evidence>
<keyword evidence="3" id="KW-0238">DNA-binding</keyword>
<evidence type="ECO:0000259" key="5">
    <source>
        <dbReference type="PROSITE" id="PS51194"/>
    </source>
</evidence>
<dbReference type="PROSITE" id="PS51192">
    <property type="entry name" value="HELICASE_ATP_BIND_1"/>
    <property type="match status" value="1"/>
</dbReference>
<feature type="domain" description="Helicase ATP-binding" evidence="4">
    <location>
        <begin position="352"/>
        <end position="504"/>
    </location>
</feature>
<name>A0A7X3INA9_9BACL</name>
<protein>
    <submittedName>
        <fullName evidence="6">DEAD/DEAH box helicase</fullName>
    </submittedName>
</protein>
<dbReference type="Gene3D" id="3.40.50.300">
    <property type="entry name" value="P-loop containing nucleotide triphosphate hydrolases"/>
    <property type="match status" value="2"/>
</dbReference>
<evidence type="ECO:0000259" key="4">
    <source>
        <dbReference type="PROSITE" id="PS51192"/>
    </source>
</evidence>
<dbReference type="Proteomes" id="UP000460318">
    <property type="component" value="Unassembled WGS sequence"/>
</dbReference>
<dbReference type="AlphaFoldDB" id="A0A7X3INA9"/>
<reference evidence="6 7" key="1">
    <citation type="submission" date="2019-12" db="EMBL/GenBank/DDBJ databases">
        <title>Paenibacillus sp. nov., an endophytic bacterium isolated from the stem of Dendrobium.</title>
        <authorList>
            <person name="Zhao R."/>
        </authorList>
    </citation>
    <scope>NUCLEOTIDE SEQUENCE [LARGE SCALE GENOMIC DNA]</scope>
    <source>
        <strain evidence="6 7">HJL G12</strain>
    </source>
</reference>
<dbReference type="Pfam" id="PF00271">
    <property type="entry name" value="Helicase_C"/>
    <property type="match status" value="1"/>
</dbReference>
<dbReference type="InterPro" id="IPR027417">
    <property type="entry name" value="P-loop_NTPase"/>
</dbReference>
<evidence type="ECO:0000256" key="1">
    <source>
        <dbReference type="ARBA" id="ARBA00022741"/>
    </source>
</evidence>
<dbReference type="InterPro" id="IPR001650">
    <property type="entry name" value="Helicase_C-like"/>
</dbReference>
<evidence type="ECO:0000256" key="3">
    <source>
        <dbReference type="ARBA" id="ARBA00023125"/>
    </source>
</evidence>
<dbReference type="PANTHER" id="PTHR30580:SF1">
    <property type="entry name" value="COMF OPERON PROTEIN 1"/>
    <property type="match status" value="1"/>
</dbReference>
<keyword evidence="7" id="KW-1185">Reference proteome</keyword>
<sequence length="686" mass="74665">MRLAVYGLWNGRSWTIKRSLDMRVDVLWWVRNREKLGRSGKMVFPSDAIAFSHALEIGETFAEQAGMGNWSLDEWHAWVIELLGEASVGAGKKRKAEVPGRVDLSFGAGAASLGDSISNQNGFAGWIWNLHEAAPDDVHRLLAEPAGAGRMDAALHTAGGMAELDGQAVLLNQLLQGRSLLASEVDALLEEMAPWLAGAWFSAAQLASLQGRLALDAGVAADARPGERGPLRLGRQGLPRCRRCGSEATGRTACAACGRADCAYCEACLALGRSRACSLLLRTAAGGHPAVRAAAGQSTAAVRGRWGLSAAQGDAACAALGFLAEPPRRGSAERSGRKWWPLAVHAGHIQPVGKPFAPSRFLLWAVTGAGKTEMIFPLLSSILEQGGRVLVATPRRDVVLELAPRLAKAFSDTRIVTLYGGSTERWQAGELTLATTHQLMRFYQAFDLVVIDELDAFPYHNDPMLAFAAQNACKPDGKFVYLSATPPRPLQREAVRGTLQHAKVPVRFHGHPLPVPKRISVKSIEQCLRQPLLLKRLTEVLRQSLERDAQVFLFVSRIRHIDPLVRILCRTFDGYRIEGTSSEDPLRAAKVVSFREREIRLLVTTTILERGVTVPRSDVFIADADSGLFDEASLVQMAGRAGRSSEDPAGRVIFASPQWTISQKRAVQQIVGMNRIARKNGYLKEL</sequence>
<evidence type="ECO:0000256" key="2">
    <source>
        <dbReference type="ARBA" id="ARBA00022840"/>
    </source>
</evidence>
<dbReference type="PROSITE" id="PS51194">
    <property type="entry name" value="HELICASE_CTER"/>
    <property type="match status" value="1"/>
</dbReference>
<dbReference type="GO" id="GO:0005524">
    <property type="term" value="F:ATP binding"/>
    <property type="evidence" value="ECO:0007669"/>
    <property type="project" value="UniProtKB-KW"/>
</dbReference>
<organism evidence="6 7">
    <name type="scientific">Paenibacillus dendrobii</name>
    <dbReference type="NCBI Taxonomy" id="2691084"/>
    <lineage>
        <taxon>Bacteria</taxon>
        <taxon>Bacillati</taxon>
        <taxon>Bacillota</taxon>
        <taxon>Bacilli</taxon>
        <taxon>Bacillales</taxon>
        <taxon>Paenibacillaceae</taxon>
        <taxon>Paenibacillus</taxon>
    </lineage>
</organism>
<keyword evidence="6" id="KW-0347">Helicase</keyword>
<dbReference type="InterPro" id="IPR011545">
    <property type="entry name" value="DEAD/DEAH_box_helicase_dom"/>
</dbReference>
<keyword evidence="1" id="KW-0547">Nucleotide-binding</keyword>
<dbReference type="Pfam" id="PF00270">
    <property type="entry name" value="DEAD"/>
    <property type="match status" value="1"/>
</dbReference>
<feature type="domain" description="Helicase C-terminal" evidence="5">
    <location>
        <begin position="533"/>
        <end position="686"/>
    </location>
</feature>
<dbReference type="PANTHER" id="PTHR30580">
    <property type="entry name" value="PRIMOSOMAL PROTEIN N"/>
    <property type="match status" value="1"/>
</dbReference>
<dbReference type="GO" id="GO:0006310">
    <property type="term" value="P:DNA recombination"/>
    <property type="evidence" value="ECO:0007669"/>
    <property type="project" value="TreeGrafter"/>
</dbReference>
<dbReference type="InterPro" id="IPR014001">
    <property type="entry name" value="Helicase_ATP-bd"/>
</dbReference>
<dbReference type="GO" id="GO:0043138">
    <property type="term" value="F:3'-5' DNA helicase activity"/>
    <property type="evidence" value="ECO:0007669"/>
    <property type="project" value="TreeGrafter"/>
</dbReference>
<accession>A0A7X3INA9</accession>
<dbReference type="EMBL" id="WUBI01000004">
    <property type="protein sequence ID" value="MWV46601.1"/>
    <property type="molecule type" value="Genomic_DNA"/>
</dbReference>
<evidence type="ECO:0000313" key="7">
    <source>
        <dbReference type="Proteomes" id="UP000460318"/>
    </source>
</evidence>
<comment type="caution">
    <text evidence="6">The sequence shown here is derived from an EMBL/GenBank/DDBJ whole genome shotgun (WGS) entry which is preliminary data.</text>
</comment>
<gene>
    <name evidence="6" type="ORF">GRF59_23620</name>
</gene>
<dbReference type="SMART" id="SM00490">
    <property type="entry name" value="HELICc"/>
    <property type="match status" value="1"/>
</dbReference>
<keyword evidence="2" id="KW-0067">ATP-binding</keyword>